<dbReference type="InterPro" id="IPR001584">
    <property type="entry name" value="Integrase_cat-core"/>
</dbReference>
<evidence type="ECO:0000259" key="1">
    <source>
        <dbReference type="PROSITE" id="PS50994"/>
    </source>
</evidence>
<dbReference type="GO" id="GO:0003676">
    <property type="term" value="F:nucleic acid binding"/>
    <property type="evidence" value="ECO:0007669"/>
    <property type="project" value="InterPro"/>
</dbReference>
<dbReference type="InterPro" id="IPR012337">
    <property type="entry name" value="RNaseH-like_sf"/>
</dbReference>
<reference evidence="3" key="1">
    <citation type="submission" date="2016-11" db="EMBL/GenBank/DDBJ databases">
        <authorList>
            <person name="Varghese N."/>
            <person name="Submissions S."/>
        </authorList>
    </citation>
    <scope>NUCLEOTIDE SEQUENCE [LARGE SCALE GENOMIC DNA]</scope>
    <source>
        <strain evidence="3">DSM 19514</strain>
    </source>
</reference>
<keyword evidence="3" id="KW-1185">Reference proteome</keyword>
<dbReference type="PANTHER" id="PTHR10948">
    <property type="entry name" value="TRANSPOSASE"/>
    <property type="match status" value="1"/>
</dbReference>
<dbReference type="InterPro" id="IPR051917">
    <property type="entry name" value="Transposase-Integrase"/>
</dbReference>
<dbReference type="NCBIfam" id="NF033563">
    <property type="entry name" value="transpos_IS30"/>
    <property type="match status" value="1"/>
</dbReference>
<evidence type="ECO:0000313" key="2">
    <source>
        <dbReference type="EMBL" id="SHF02562.1"/>
    </source>
</evidence>
<dbReference type="GO" id="GO:0032196">
    <property type="term" value="P:transposition"/>
    <property type="evidence" value="ECO:0007669"/>
    <property type="project" value="TreeGrafter"/>
</dbReference>
<dbReference type="GO" id="GO:0015074">
    <property type="term" value="P:DNA integration"/>
    <property type="evidence" value="ECO:0007669"/>
    <property type="project" value="InterPro"/>
</dbReference>
<dbReference type="STRING" id="1121881.SAMN02745225_02287"/>
<dbReference type="PROSITE" id="PS50994">
    <property type="entry name" value="INTEGRASE"/>
    <property type="match status" value="1"/>
</dbReference>
<dbReference type="Proteomes" id="UP000184295">
    <property type="component" value="Unassembled WGS sequence"/>
</dbReference>
<accession>A0A1M4YAQ3</accession>
<dbReference type="GO" id="GO:0004803">
    <property type="term" value="F:transposase activity"/>
    <property type="evidence" value="ECO:0007669"/>
    <property type="project" value="TreeGrafter"/>
</dbReference>
<dbReference type="GO" id="GO:0005829">
    <property type="term" value="C:cytosol"/>
    <property type="evidence" value="ECO:0007669"/>
    <property type="project" value="TreeGrafter"/>
</dbReference>
<dbReference type="InterPro" id="IPR036397">
    <property type="entry name" value="RNaseH_sf"/>
</dbReference>
<dbReference type="AlphaFoldDB" id="A0A1M4YAQ3"/>
<name>A0A1M4YAQ3_9ACTN</name>
<sequence length="149" mass="16844">MAAFGTCGPSTRHREGDLIKGAYNGSAIGTLVDRSTRFVILATVDDSSAEAVLEGFTRRLSTLPKALRKTLTYDQGNEMARHEELEKRVHLRVYFADPHSPWQRPTNENTNGLLRQYFPKGTDLSPYSQQYLTRVAEELNNRPRKSLGF</sequence>
<protein>
    <submittedName>
        <fullName evidence="2">Integrase core domain-containing protein</fullName>
    </submittedName>
</protein>
<dbReference type="Gene3D" id="3.30.420.10">
    <property type="entry name" value="Ribonuclease H-like superfamily/Ribonuclease H"/>
    <property type="match status" value="1"/>
</dbReference>
<organism evidence="2 3">
    <name type="scientific">Ferrithrix thermotolerans DSM 19514</name>
    <dbReference type="NCBI Taxonomy" id="1121881"/>
    <lineage>
        <taxon>Bacteria</taxon>
        <taxon>Bacillati</taxon>
        <taxon>Actinomycetota</taxon>
        <taxon>Acidimicrobiia</taxon>
        <taxon>Acidimicrobiales</taxon>
        <taxon>Acidimicrobiaceae</taxon>
        <taxon>Ferrithrix</taxon>
    </lineage>
</organism>
<dbReference type="PANTHER" id="PTHR10948:SF23">
    <property type="entry name" value="TRANSPOSASE INSI FOR INSERTION SEQUENCE ELEMENT IS30A-RELATED"/>
    <property type="match status" value="1"/>
</dbReference>
<gene>
    <name evidence="2" type="ORF">SAMN02745225_02287</name>
</gene>
<dbReference type="Pfam" id="PF00665">
    <property type="entry name" value="rve"/>
    <property type="match status" value="1"/>
</dbReference>
<dbReference type="InterPro" id="IPR053392">
    <property type="entry name" value="Transposase_IS30-like"/>
</dbReference>
<evidence type="ECO:0000313" key="3">
    <source>
        <dbReference type="Proteomes" id="UP000184295"/>
    </source>
</evidence>
<feature type="domain" description="Integrase catalytic" evidence="1">
    <location>
        <begin position="5"/>
        <end position="149"/>
    </location>
</feature>
<dbReference type="SUPFAM" id="SSF53098">
    <property type="entry name" value="Ribonuclease H-like"/>
    <property type="match status" value="1"/>
</dbReference>
<proteinExistence type="predicted"/>
<dbReference type="EMBL" id="FQUL01000059">
    <property type="protein sequence ID" value="SHF02562.1"/>
    <property type="molecule type" value="Genomic_DNA"/>
</dbReference>